<name>A0A8A1LYZ6_AJEC8</name>
<dbReference type="PANTHER" id="PTHR33048:SF96">
    <property type="entry name" value="INTEGRAL MEMBRANE PROTEIN"/>
    <property type="match status" value="1"/>
</dbReference>
<dbReference type="PANTHER" id="PTHR33048">
    <property type="entry name" value="PTH11-LIKE INTEGRAL MEMBRANE PROTEIN (AFU_ORTHOLOGUE AFUA_5G11245)"/>
    <property type="match status" value="1"/>
</dbReference>
<organism evidence="9 10">
    <name type="scientific">Ajellomyces capsulatus (strain H88)</name>
    <name type="common">Darling's disease fungus</name>
    <name type="synonym">Histoplasma capsulatum</name>
    <dbReference type="NCBI Taxonomy" id="544711"/>
    <lineage>
        <taxon>Eukaryota</taxon>
        <taxon>Fungi</taxon>
        <taxon>Dikarya</taxon>
        <taxon>Ascomycota</taxon>
        <taxon>Pezizomycotina</taxon>
        <taxon>Eurotiomycetes</taxon>
        <taxon>Eurotiomycetidae</taxon>
        <taxon>Onygenales</taxon>
        <taxon>Ajellomycetaceae</taxon>
        <taxon>Histoplasma</taxon>
    </lineage>
</organism>
<evidence type="ECO:0000256" key="2">
    <source>
        <dbReference type="ARBA" id="ARBA00022692"/>
    </source>
</evidence>
<comment type="subcellular location">
    <subcellularLocation>
        <location evidence="1">Membrane</location>
        <topology evidence="1">Multi-pass membrane protein</topology>
    </subcellularLocation>
</comment>
<keyword evidence="2 7" id="KW-0812">Transmembrane</keyword>
<feature type="region of interest" description="Disordered" evidence="6">
    <location>
        <begin position="307"/>
        <end position="331"/>
    </location>
</feature>
<feature type="transmembrane region" description="Helical" evidence="7">
    <location>
        <begin position="6"/>
        <end position="29"/>
    </location>
</feature>
<evidence type="ECO:0000256" key="1">
    <source>
        <dbReference type="ARBA" id="ARBA00004141"/>
    </source>
</evidence>
<dbReference type="VEuPathDB" id="FungiDB:I7I53_11538"/>
<evidence type="ECO:0000259" key="8">
    <source>
        <dbReference type="Pfam" id="PF20684"/>
    </source>
</evidence>
<keyword evidence="3 7" id="KW-1133">Transmembrane helix</keyword>
<dbReference type="AlphaFoldDB" id="A0A8A1LYZ6"/>
<feature type="transmembrane region" description="Helical" evidence="7">
    <location>
        <begin position="173"/>
        <end position="195"/>
    </location>
</feature>
<reference evidence="9" key="1">
    <citation type="submission" date="2021-01" db="EMBL/GenBank/DDBJ databases">
        <title>Chromosome-level genome assembly of a human fungal pathogen reveals clustering of transcriptionally co-regulated genes.</title>
        <authorList>
            <person name="Voorhies M."/>
            <person name="Cohen S."/>
            <person name="Shea T.P."/>
            <person name="Petrus S."/>
            <person name="Munoz J.F."/>
            <person name="Poplawski S."/>
            <person name="Goldman W.E."/>
            <person name="Michael T."/>
            <person name="Cuomo C.A."/>
            <person name="Sil A."/>
            <person name="Beyhan S."/>
        </authorList>
    </citation>
    <scope>NUCLEOTIDE SEQUENCE</scope>
    <source>
        <strain evidence="9">H88</strain>
    </source>
</reference>
<dbReference type="Pfam" id="PF20684">
    <property type="entry name" value="Fung_rhodopsin"/>
    <property type="match status" value="1"/>
</dbReference>
<feature type="transmembrane region" description="Helical" evidence="7">
    <location>
        <begin position="81"/>
        <end position="105"/>
    </location>
</feature>
<gene>
    <name evidence="9" type="ORF">I7I53_11538</name>
</gene>
<feature type="transmembrane region" description="Helical" evidence="7">
    <location>
        <begin position="41"/>
        <end position="61"/>
    </location>
</feature>
<evidence type="ECO:0000256" key="5">
    <source>
        <dbReference type="ARBA" id="ARBA00038359"/>
    </source>
</evidence>
<accession>A0A8A1LYZ6</accession>
<comment type="similarity">
    <text evidence="5">Belongs to the SAT4 family.</text>
</comment>
<feature type="transmembrane region" description="Helical" evidence="7">
    <location>
        <begin position="244"/>
        <end position="264"/>
    </location>
</feature>
<dbReference type="InterPro" id="IPR052337">
    <property type="entry name" value="SAT4-like"/>
</dbReference>
<evidence type="ECO:0000313" key="9">
    <source>
        <dbReference type="EMBL" id="QSS57382.1"/>
    </source>
</evidence>
<sequence length="401" mass="44519">MEDKGCVIYGVAISFLSLSYIVVALRCYVRLKLTRWGVDDIFVIIALCMFTAITSFLMRSASFGLGKRTKAVASLDAFTEAVKFFFLADMCYIITSGLIKISFCLSLLRVVVVGRIYVWTIYAVGAITIIFTTFYFFFALFSCSPVSFAWERVRQHDQGGTCRQYFKVVSGSYAHGAVVCAGDITLAIVPALMIWKLQLNSRTKLSAGLLLGFGSIASVATIARLTYIHHGFDQVDFLYGNADIMVWSMTEIGVSIIAISAVTLKPLLMKYRIFFHSQDTSGRTPHDRGRIYGTDAGDFTCTIGSAPSRKNHYSRQHRSSTHGRMRTDTSIVNGRSSSEENIWISKGDGHTVPSRDGVDDDLELIPRGQIQKVVEFSATRVAKEPDHDSKPVSDPRYSEQA</sequence>
<proteinExistence type="inferred from homology"/>
<protein>
    <submittedName>
        <fullName evidence="9">Integral membrane protein</fullName>
    </submittedName>
</protein>
<feature type="compositionally biased region" description="Basic residues" evidence="6">
    <location>
        <begin position="309"/>
        <end position="324"/>
    </location>
</feature>
<evidence type="ECO:0000256" key="7">
    <source>
        <dbReference type="SAM" id="Phobius"/>
    </source>
</evidence>
<evidence type="ECO:0000256" key="3">
    <source>
        <dbReference type="ARBA" id="ARBA00022989"/>
    </source>
</evidence>
<dbReference type="Proteomes" id="UP000663419">
    <property type="component" value="Chromosome 6"/>
</dbReference>
<evidence type="ECO:0000313" key="10">
    <source>
        <dbReference type="Proteomes" id="UP000663419"/>
    </source>
</evidence>
<evidence type="ECO:0000256" key="6">
    <source>
        <dbReference type="SAM" id="MobiDB-lite"/>
    </source>
</evidence>
<feature type="region of interest" description="Disordered" evidence="6">
    <location>
        <begin position="376"/>
        <end position="401"/>
    </location>
</feature>
<keyword evidence="4 7" id="KW-0472">Membrane</keyword>
<feature type="transmembrane region" description="Helical" evidence="7">
    <location>
        <begin position="117"/>
        <end position="141"/>
    </location>
</feature>
<dbReference type="InterPro" id="IPR049326">
    <property type="entry name" value="Rhodopsin_dom_fungi"/>
</dbReference>
<dbReference type="GO" id="GO:0016020">
    <property type="term" value="C:membrane"/>
    <property type="evidence" value="ECO:0007669"/>
    <property type="project" value="UniProtKB-SubCell"/>
</dbReference>
<feature type="compositionally biased region" description="Basic and acidic residues" evidence="6">
    <location>
        <begin position="381"/>
        <end position="401"/>
    </location>
</feature>
<dbReference type="EMBL" id="CP069107">
    <property type="protein sequence ID" value="QSS57382.1"/>
    <property type="molecule type" value="Genomic_DNA"/>
</dbReference>
<evidence type="ECO:0000256" key="4">
    <source>
        <dbReference type="ARBA" id="ARBA00023136"/>
    </source>
</evidence>
<feature type="domain" description="Rhodopsin" evidence="8">
    <location>
        <begin position="25"/>
        <end position="269"/>
    </location>
</feature>
<feature type="transmembrane region" description="Helical" evidence="7">
    <location>
        <begin position="207"/>
        <end position="232"/>
    </location>
</feature>